<evidence type="ECO:0000313" key="2">
    <source>
        <dbReference type="Proteomes" id="UP001281761"/>
    </source>
</evidence>
<dbReference type="EMBL" id="JARBJD010000014">
    <property type="protein sequence ID" value="KAK2961701.1"/>
    <property type="molecule type" value="Genomic_DNA"/>
</dbReference>
<sequence>MFCGRLRTQSPNSYSVVHFGFTLVLPSRLRTGKESILIGVCDTTEFPKYLTANAYSSPKAAMMANNGCIYTAKTNRGQNVVPQRWQEWSAEADLEKRTLHFFIDGVQQPHHFINIPVPLVFAIIPSVEGVQIEITYWGEEDRSHVTYQGEGHNLG</sequence>
<keyword evidence="2" id="KW-1185">Reference proteome</keyword>
<comment type="caution">
    <text evidence="1">The sequence shown here is derived from an EMBL/GenBank/DDBJ whole genome shotgun (WGS) entry which is preliminary data.</text>
</comment>
<evidence type="ECO:0000313" key="1">
    <source>
        <dbReference type="EMBL" id="KAK2961701.1"/>
    </source>
</evidence>
<dbReference type="Proteomes" id="UP001281761">
    <property type="component" value="Unassembled WGS sequence"/>
</dbReference>
<protein>
    <submittedName>
        <fullName evidence="1">Uncharacterized protein</fullName>
    </submittedName>
</protein>
<gene>
    <name evidence="1" type="ORF">BLNAU_3138</name>
</gene>
<name>A0ABQ9YDH4_9EUKA</name>
<organism evidence="1 2">
    <name type="scientific">Blattamonas nauphoetae</name>
    <dbReference type="NCBI Taxonomy" id="2049346"/>
    <lineage>
        <taxon>Eukaryota</taxon>
        <taxon>Metamonada</taxon>
        <taxon>Preaxostyla</taxon>
        <taxon>Oxymonadida</taxon>
        <taxon>Blattamonas</taxon>
    </lineage>
</organism>
<reference evidence="1 2" key="1">
    <citation type="journal article" date="2022" name="bioRxiv">
        <title>Genomics of Preaxostyla Flagellates Illuminates Evolutionary Transitions and the Path Towards Mitochondrial Loss.</title>
        <authorList>
            <person name="Novak L.V.F."/>
            <person name="Treitli S.C."/>
            <person name="Pyrih J."/>
            <person name="Halakuc P."/>
            <person name="Pipaliya S.V."/>
            <person name="Vacek V."/>
            <person name="Brzon O."/>
            <person name="Soukal P."/>
            <person name="Eme L."/>
            <person name="Dacks J.B."/>
            <person name="Karnkowska A."/>
            <person name="Elias M."/>
            <person name="Hampl V."/>
        </authorList>
    </citation>
    <scope>NUCLEOTIDE SEQUENCE [LARGE SCALE GENOMIC DNA]</scope>
    <source>
        <strain evidence="1">NAU3</strain>
        <tissue evidence="1">Gut</tissue>
    </source>
</reference>
<proteinExistence type="predicted"/>
<accession>A0ABQ9YDH4</accession>